<protein>
    <submittedName>
        <fullName evidence="8">Monovalent cation/H+ antiporter subunit D family protein</fullName>
    </submittedName>
</protein>
<accession>A0A9E7SW16</accession>
<dbReference type="InterPro" id="IPR003918">
    <property type="entry name" value="NADH_UbQ_OxRdtase"/>
</dbReference>
<dbReference type="PRINTS" id="PR01437">
    <property type="entry name" value="NUOXDRDTASE4"/>
</dbReference>
<keyword evidence="2" id="KW-1003">Cell membrane</keyword>
<dbReference type="AlphaFoldDB" id="A0A9E7SW16"/>
<feature type="transmembrane region" description="Helical" evidence="6">
    <location>
        <begin position="351"/>
        <end position="369"/>
    </location>
</feature>
<reference evidence="8" key="1">
    <citation type="submission" date="2022-06" db="EMBL/GenBank/DDBJ databases">
        <title>Diverse halophilic archaea isolated from saline environments.</title>
        <authorList>
            <person name="Cui H.-L."/>
        </authorList>
    </citation>
    <scope>NUCLEOTIDE SEQUENCE</scope>
    <source>
        <strain evidence="8">WLHS1</strain>
    </source>
</reference>
<dbReference type="GO" id="GO:0008137">
    <property type="term" value="F:NADH dehydrogenase (ubiquinone) activity"/>
    <property type="evidence" value="ECO:0007669"/>
    <property type="project" value="InterPro"/>
</dbReference>
<feature type="transmembrane region" description="Helical" evidence="6">
    <location>
        <begin position="87"/>
        <end position="104"/>
    </location>
</feature>
<feature type="transmembrane region" description="Helical" evidence="6">
    <location>
        <begin position="312"/>
        <end position="331"/>
    </location>
</feature>
<proteinExistence type="predicted"/>
<dbReference type="InterPro" id="IPR050586">
    <property type="entry name" value="CPA3_Na-H_Antiporter_D"/>
</dbReference>
<comment type="subcellular location">
    <subcellularLocation>
        <location evidence="1">Cell membrane</location>
        <topology evidence="1">Multi-pass membrane protein</topology>
    </subcellularLocation>
</comment>
<name>A0A9E7SW16_9EURY</name>
<keyword evidence="4 6" id="KW-1133">Transmembrane helix</keyword>
<gene>
    <name evidence="8" type="ORF">NGM29_07200</name>
</gene>
<dbReference type="EMBL" id="CP100355">
    <property type="protein sequence ID" value="UTF55030.1"/>
    <property type="molecule type" value="Genomic_DNA"/>
</dbReference>
<evidence type="ECO:0000256" key="3">
    <source>
        <dbReference type="ARBA" id="ARBA00022692"/>
    </source>
</evidence>
<keyword evidence="3 6" id="KW-0812">Transmembrane</keyword>
<evidence type="ECO:0000313" key="9">
    <source>
        <dbReference type="Proteomes" id="UP001056855"/>
    </source>
</evidence>
<feature type="domain" description="NADH:quinone oxidoreductase/Mrp antiporter transmembrane" evidence="7">
    <location>
        <begin position="134"/>
        <end position="431"/>
    </location>
</feature>
<dbReference type="Proteomes" id="UP001056855">
    <property type="component" value="Chromosome"/>
</dbReference>
<dbReference type="InterPro" id="IPR001750">
    <property type="entry name" value="ND/Mrp_TM"/>
</dbReference>
<feature type="transmembrane region" description="Helical" evidence="6">
    <location>
        <begin position="416"/>
        <end position="436"/>
    </location>
</feature>
<evidence type="ECO:0000256" key="2">
    <source>
        <dbReference type="ARBA" id="ARBA00022475"/>
    </source>
</evidence>
<evidence type="ECO:0000256" key="1">
    <source>
        <dbReference type="ARBA" id="ARBA00004651"/>
    </source>
</evidence>
<feature type="transmembrane region" description="Helical" evidence="6">
    <location>
        <begin position="381"/>
        <end position="404"/>
    </location>
</feature>
<dbReference type="GeneID" id="73289820"/>
<dbReference type="RefSeq" id="WP_254159775.1">
    <property type="nucleotide sequence ID" value="NZ_CP100355.1"/>
</dbReference>
<evidence type="ECO:0000313" key="8">
    <source>
        <dbReference type="EMBL" id="UTF55030.1"/>
    </source>
</evidence>
<evidence type="ECO:0000256" key="4">
    <source>
        <dbReference type="ARBA" id="ARBA00022989"/>
    </source>
</evidence>
<evidence type="ECO:0000256" key="6">
    <source>
        <dbReference type="SAM" id="Phobius"/>
    </source>
</evidence>
<dbReference type="GO" id="GO:0005886">
    <property type="term" value="C:plasma membrane"/>
    <property type="evidence" value="ECO:0007669"/>
    <property type="project" value="UniProtKB-SubCell"/>
</dbReference>
<dbReference type="PANTHER" id="PTHR42703">
    <property type="entry name" value="NADH DEHYDROGENASE"/>
    <property type="match status" value="1"/>
</dbReference>
<evidence type="ECO:0000259" key="7">
    <source>
        <dbReference type="Pfam" id="PF00361"/>
    </source>
</evidence>
<dbReference type="Pfam" id="PF00361">
    <property type="entry name" value="Proton_antipo_M"/>
    <property type="match status" value="1"/>
</dbReference>
<dbReference type="GO" id="GO:0042773">
    <property type="term" value="P:ATP synthesis coupled electron transport"/>
    <property type="evidence" value="ECO:0007669"/>
    <property type="project" value="InterPro"/>
</dbReference>
<feature type="transmembrane region" description="Helical" evidence="6">
    <location>
        <begin position="477"/>
        <end position="498"/>
    </location>
</feature>
<dbReference type="PANTHER" id="PTHR42703:SF1">
    <property type="entry name" value="NA(+)_H(+) ANTIPORTER SUBUNIT D1"/>
    <property type="match status" value="1"/>
</dbReference>
<feature type="transmembrane region" description="Helical" evidence="6">
    <location>
        <begin position="211"/>
        <end position="230"/>
    </location>
</feature>
<feature type="transmembrane region" description="Helical" evidence="6">
    <location>
        <begin position="251"/>
        <end position="273"/>
    </location>
</feature>
<evidence type="ECO:0000256" key="5">
    <source>
        <dbReference type="ARBA" id="ARBA00023136"/>
    </source>
</evidence>
<keyword evidence="5 6" id="KW-0472">Membrane</keyword>
<feature type="transmembrane region" description="Helical" evidence="6">
    <location>
        <begin position="32"/>
        <end position="52"/>
    </location>
</feature>
<feature type="transmembrane region" description="Helical" evidence="6">
    <location>
        <begin position="6"/>
        <end position="25"/>
    </location>
</feature>
<sequence length="518" mass="53465">MSSLETLVVLLIVAPILLSLAPIALGLRYDRVGWPVATITTAGLFAAVLALASDVFVAEGTNREVARIHVLGNFEAPMGIELVADPLSTLIALLITGTAFGVLLHTRTNGPRGNTFYTAYLLLVGGLLGITLTGDVFNLFVFLEITSLATYALVASGDGPESAVAALKYLILGTVAASLYLMGVGLLFMGTGTLNMADLAATIPTLESQNVTLARAGLAFIVIGFAVKVAQWPLHSWQPDAYQHAPDGVTPVIAALVSTASAYALGRVLFGVYGPEFVASTPNASTVVVTIGCLSVVAGSTLAVIQRDVMRLLAYSSVSQFGLIVAAYGVLTDQALSGALIHLVGHGLTKAGLFVAVGWIAIAHGARTVDEYAGLAGRQPFVAGAMAVLLLSLVGIPPSVGFVGKWYIALGAVEAQAWPVAAVILFSTMLTLAYVARLLETMYVTPPLDSAAEPAYDTPAATDGGHSSSSIATRKSVPLGTLTVLVLAAVLAVALGFAGELFVDVLEPFLESVLEVSS</sequence>
<dbReference type="KEGG" id="sawl:NGM29_07200"/>
<feature type="transmembrane region" description="Helical" evidence="6">
    <location>
        <begin position="285"/>
        <end position="305"/>
    </location>
</feature>
<feature type="transmembrane region" description="Helical" evidence="6">
    <location>
        <begin position="169"/>
        <end position="191"/>
    </location>
</feature>
<feature type="transmembrane region" description="Helical" evidence="6">
    <location>
        <begin position="116"/>
        <end position="133"/>
    </location>
</feature>
<keyword evidence="9" id="KW-1185">Reference proteome</keyword>
<organism evidence="8 9">
    <name type="scientific">Natronosalvus rutilus</name>
    <dbReference type="NCBI Taxonomy" id="2953753"/>
    <lineage>
        <taxon>Archaea</taxon>
        <taxon>Methanobacteriati</taxon>
        <taxon>Methanobacteriota</taxon>
        <taxon>Stenosarchaea group</taxon>
        <taxon>Halobacteria</taxon>
        <taxon>Halobacteriales</taxon>
        <taxon>Natrialbaceae</taxon>
        <taxon>Natronosalvus</taxon>
    </lineage>
</organism>